<dbReference type="Pfam" id="PF11104">
    <property type="entry name" value="PilM_2"/>
    <property type="match status" value="1"/>
</dbReference>
<dbReference type="Proteomes" id="UP000275281">
    <property type="component" value="Unassembled WGS sequence"/>
</dbReference>
<dbReference type="InterPro" id="IPR043129">
    <property type="entry name" value="ATPase_NBD"/>
</dbReference>
<dbReference type="AlphaFoldDB" id="A0A3N5XYT7"/>
<protein>
    <submittedName>
        <fullName evidence="2">Type IV pilus assembly protein PilM</fullName>
    </submittedName>
</protein>
<comment type="caution">
    <text evidence="2">The sequence shown here is derived from an EMBL/GenBank/DDBJ whole genome shotgun (WGS) entry which is preliminary data.</text>
</comment>
<dbReference type="CDD" id="cd24049">
    <property type="entry name" value="ASKHA_NBD_PilM"/>
    <property type="match status" value="1"/>
</dbReference>
<dbReference type="PIRSF" id="PIRSF019169">
    <property type="entry name" value="PilM"/>
    <property type="match status" value="1"/>
</dbReference>
<dbReference type="GO" id="GO:0051301">
    <property type="term" value="P:cell division"/>
    <property type="evidence" value="ECO:0007669"/>
    <property type="project" value="InterPro"/>
</dbReference>
<proteinExistence type="predicted"/>
<dbReference type="InterPro" id="IPR003494">
    <property type="entry name" value="SHS2_FtsA"/>
</dbReference>
<sequence>MQGLLGKKASILIGLDIGTRFIKAVVIEQKKDGYVLQSVASEPIGKEAFAEREIKNYEAVSLTLKKIQKSLKSKSKDVAIAVSGSSVISKVVYMEPDQTDFELESQIEIEADSLIPYPLEEVYLDFEELGPSNTHVGKVNVLLSAAHKDIVDSRLTLVREVPYEPKVVDIEGYALGNALKHFYHHDSDERLCCINIGASLLQVCVVDNNEVVYSKEHSFGMNMLLQDISMMHMMEKDEIEHKLVTQTMTGTWEEDTLPIFVANCQQQINRAIQMYMSTTHAQMPKKLVVSGGGGVLPALVDALNNDLDMDVEAFNPFANMTLADKLDSDHVQSIGPQFAIAAGLASRSFYSWHI</sequence>
<name>A0A3N5XYT7_9ALTE</name>
<feature type="domain" description="SHS2" evidence="1">
    <location>
        <begin position="12"/>
        <end position="179"/>
    </location>
</feature>
<gene>
    <name evidence="2" type="primary">pilM</name>
    <name evidence="2" type="ORF">DRW07_09740</name>
</gene>
<dbReference type="SUPFAM" id="SSF53067">
    <property type="entry name" value="Actin-like ATPase domain"/>
    <property type="match status" value="1"/>
</dbReference>
<dbReference type="SMART" id="SM00842">
    <property type="entry name" value="FtsA"/>
    <property type="match status" value="1"/>
</dbReference>
<reference evidence="2 3" key="1">
    <citation type="submission" date="2018-11" db="EMBL/GenBank/DDBJ databases">
        <authorList>
            <person name="Ye M.-Q."/>
            <person name="Du Z.-J."/>
        </authorList>
    </citation>
    <scope>NUCLEOTIDE SEQUENCE [LARGE SCALE GENOMIC DNA]</scope>
    <source>
        <strain evidence="2 3">U0105</strain>
    </source>
</reference>
<dbReference type="NCBIfam" id="TIGR01175">
    <property type="entry name" value="pilM"/>
    <property type="match status" value="1"/>
</dbReference>
<dbReference type="Gene3D" id="3.30.1490.300">
    <property type="match status" value="1"/>
</dbReference>
<dbReference type="EMBL" id="RPOK01000003">
    <property type="protein sequence ID" value="RPJ66367.1"/>
    <property type="molecule type" value="Genomic_DNA"/>
</dbReference>
<dbReference type="InterPro" id="IPR005883">
    <property type="entry name" value="PilM"/>
</dbReference>
<dbReference type="Gene3D" id="3.30.420.40">
    <property type="match status" value="2"/>
</dbReference>
<keyword evidence="3" id="KW-1185">Reference proteome</keyword>
<dbReference type="InterPro" id="IPR050696">
    <property type="entry name" value="FtsA/MreB"/>
</dbReference>
<dbReference type="PANTHER" id="PTHR32432">
    <property type="entry name" value="CELL DIVISION PROTEIN FTSA-RELATED"/>
    <property type="match status" value="1"/>
</dbReference>
<dbReference type="PANTHER" id="PTHR32432:SF3">
    <property type="entry name" value="ETHANOLAMINE UTILIZATION PROTEIN EUTJ"/>
    <property type="match status" value="1"/>
</dbReference>
<accession>A0A3N5XYT7</accession>
<dbReference type="OrthoDB" id="9773403at2"/>
<evidence type="ECO:0000313" key="2">
    <source>
        <dbReference type="EMBL" id="RPJ66367.1"/>
    </source>
</evidence>
<evidence type="ECO:0000259" key="1">
    <source>
        <dbReference type="SMART" id="SM00842"/>
    </source>
</evidence>
<dbReference type="RefSeq" id="WP_124027726.1">
    <property type="nucleotide sequence ID" value="NZ_JBHRSN010000006.1"/>
</dbReference>
<evidence type="ECO:0000313" key="3">
    <source>
        <dbReference type="Proteomes" id="UP000275281"/>
    </source>
</evidence>
<organism evidence="2 3">
    <name type="scientific">Alteromonas sediminis</name>
    <dbReference type="NCBI Taxonomy" id="2259342"/>
    <lineage>
        <taxon>Bacteria</taxon>
        <taxon>Pseudomonadati</taxon>
        <taxon>Pseudomonadota</taxon>
        <taxon>Gammaproteobacteria</taxon>
        <taxon>Alteromonadales</taxon>
        <taxon>Alteromonadaceae</taxon>
        <taxon>Alteromonas/Salinimonas group</taxon>
        <taxon>Alteromonas</taxon>
    </lineage>
</organism>